<evidence type="ECO:0000256" key="5">
    <source>
        <dbReference type="ARBA" id="ARBA00023136"/>
    </source>
</evidence>
<keyword evidence="5 6" id="KW-0472">Membrane</keyword>
<sequence length="154" mass="16199">MDAVFAVLRVILSLAVVVGLLWMVQRRLTKGSKSVRNAKLVRVVTRQGIAQKASVVVIDVEGHRFLLGVTEHSVTVLNTTELPAEVTVSEPVSAPGSAAAFGTALATAKKTALPTGMPSFDPRTGQPRVSALDGSLLSLNTWKRAASAVRSGLK</sequence>
<dbReference type="RefSeq" id="WP_200556861.1">
    <property type="nucleotide sequence ID" value="NZ_JAEPES010000004.1"/>
</dbReference>
<evidence type="ECO:0000256" key="6">
    <source>
        <dbReference type="SAM" id="Phobius"/>
    </source>
</evidence>
<proteinExistence type="predicted"/>
<keyword evidence="4 6" id="KW-1133">Transmembrane helix</keyword>
<comment type="caution">
    <text evidence="7">The sequence shown here is derived from an EMBL/GenBank/DDBJ whole genome shotgun (WGS) entry which is preliminary data.</text>
</comment>
<keyword evidence="7" id="KW-0969">Cilium</keyword>
<gene>
    <name evidence="7" type="ORF">IV501_13605</name>
</gene>
<dbReference type="EMBL" id="JAEPES010000004">
    <property type="protein sequence ID" value="MBK4348673.1"/>
    <property type="molecule type" value="Genomic_DNA"/>
</dbReference>
<evidence type="ECO:0000256" key="2">
    <source>
        <dbReference type="ARBA" id="ARBA00022475"/>
    </source>
</evidence>
<keyword evidence="2" id="KW-1003">Cell membrane</keyword>
<dbReference type="GO" id="GO:0016020">
    <property type="term" value="C:membrane"/>
    <property type="evidence" value="ECO:0007669"/>
    <property type="project" value="InterPro"/>
</dbReference>
<evidence type="ECO:0000313" key="7">
    <source>
        <dbReference type="EMBL" id="MBK4348673.1"/>
    </source>
</evidence>
<keyword evidence="8" id="KW-1185">Reference proteome</keyword>
<evidence type="ECO:0000256" key="1">
    <source>
        <dbReference type="ARBA" id="ARBA00004236"/>
    </source>
</evidence>
<evidence type="ECO:0000256" key="3">
    <source>
        <dbReference type="ARBA" id="ARBA00022692"/>
    </source>
</evidence>
<evidence type="ECO:0000256" key="4">
    <source>
        <dbReference type="ARBA" id="ARBA00022989"/>
    </source>
</evidence>
<dbReference type="Proteomes" id="UP000636458">
    <property type="component" value="Unassembled WGS sequence"/>
</dbReference>
<feature type="transmembrane region" description="Helical" evidence="6">
    <location>
        <begin position="6"/>
        <end position="24"/>
    </location>
</feature>
<name>A0A934SNA2_9MICO</name>
<protein>
    <submittedName>
        <fullName evidence="7">Flagellar biosynthetic protein FliO</fullName>
    </submittedName>
</protein>
<comment type="subcellular location">
    <subcellularLocation>
        <location evidence="1">Cell membrane</location>
    </subcellularLocation>
</comment>
<keyword evidence="3 6" id="KW-0812">Transmembrane</keyword>
<evidence type="ECO:0000313" key="8">
    <source>
        <dbReference type="Proteomes" id="UP000636458"/>
    </source>
</evidence>
<dbReference type="InterPro" id="IPR022781">
    <property type="entry name" value="Flagellar_biosynth_FliO"/>
</dbReference>
<organism evidence="7 8">
    <name type="scientific">Lacisediminihabitans changchengi</name>
    <dbReference type="NCBI Taxonomy" id="2787634"/>
    <lineage>
        <taxon>Bacteria</taxon>
        <taxon>Bacillati</taxon>
        <taxon>Actinomycetota</taxon>
        <taxon>Actinomycetes</taxon>
        <taxon>Micrococcales</taxon>
        <taxon>Microbacteriaceae</taxon>
        <taxon>Lacisediminihabitans</taxon>
    </lineage>
</organism>
<keyword evidence="7" id="KW-0282">Flagellum</keyword>
<reference evidence="7" key="1">
    <citation type="submission" date="2021-01" db="EMBL/GenBank/DDBJ databases">
        <title>Lacisediminihabitans sp. nov. strain G11-30, isolated from Antarctic Soil.</title>
        <authorList>
            <person name="Li J."/>
        </authorList>
    </citation>
    <scope>NUCLEOTIDE SEQUENCE</scope>
    <source>
        <strain evidence="7">G11-30</strain>
    </source>
</reference>
<keyword evidence="7" id="KW-0966">Cell projection</keyword>
<dbReference type="AlphaFoldDB" id="A0A934SNA2"/>
<dbReference type="GO" id="GO:0044781">
    <property type="term" value="P:bacterial-type flagellum organization"/>
    <property type="evidence" value="ECO:0007669"/>
    <property type="project" value="InterPro"/>
</dbReference>
<accession>A0A934SNA2</accession>
<dbReference type="Pfam" id="PF04347">
    <property type="entry name" value="FliO"/>
    <property type="match status" value="1"/>
</dbReference>